<dbReference type="EMBL" id="CP054139">
    <property type="protein sequence ID" value="QKJ29393.1"/>
    <property type="molecule type" value="Genomic_DNA"/>
</dbReference>
<dbReference type="AlphaFoldDB" id="A0A7D4TLN1"/>
<dbReference type="Proteomes" id="UP000505355">
    <property type="component" value="Chromosome"/>
</dbReference>
<dbReference type="FunFam" id="3.40.50.720:FF:000084">
    <property type="entry name" value="Short-chain dehydrogenase reductase"/>
    <property type="match status" value="1"/>
</dbReference>
<reference evidence="3 4" key="1">
    <citation type="submission" date="2020-05" db="EMBL/GenBank/DDBJ databases">
        <title>Mucilaginibacter mali sp. nov.</title>
        <authorList>
            <person name="Kim H.S."/>
            <person name="Lee K.C."/>
            <person name="Suh M.K."/>
            <person name="Kim J.-S."/>
            <person name="Han K.-I."/>
            <person name="Eom M.K."/>
            <person name="Shin Y.K."/>
            <person name="Lee J.-S."/>
        </authorList>
    </citation>
    <scope>NUCLEOTIDE SEQUENCE [LARGE SCALE GENOMIC DNA]</scope>
    <source>
        <strain evidence="3 4">G2-14</strain>
    </source>
</reference>
<dbReference type="PRINTS" id="PR00081">
    <property type="entry name" value="GDHRDH"/>
</dbReference>
<keyword evidence="2" id="KW-0560">Oxidoreductase</keyword>
<organism evidence="3 4">
    <name type="scientific">Mucilaginibacter mali</name>
    <dbReference type="NCBI Taxonomy" id="2740462"/>
    <lineage>
        <taxon>Bacteria</taxon>
        <taxon>Pseudomonadati</taxon>
        <taxon>Bacteroidota</taxon>
        <taxon>Sphingobacteriia</taxon>
        <taxon>Sphingobacteriales</taxon>
        <taxon>Sphingobacteriaceae</taxon>
        <taxon>Mucilaginibacter</taxon>
    </lineage>
</organism>
<evidence type="ECO:0000256" key="1">
    <source>
        <dbReference type="ARBA" id="ARBA00006484"/>
    </source>
</evidence>
<evidence type="ECO:0000313" key="3">
    <source>
        <dbReference type="EMBL" id="QKJ29393.1"/>
    </source>
</evidence>
<evidence type="ECO:0000313" key="4">
    <source>
        <dbReference type="Proteomes" id="UP000505355"/>
    </source>
</evidence>
<dbReference type="PRINTS" id="PR00080">
    <property type="entry name" value="SDRFAMILY"/>
</dbReference>
<proteinExistence type="inferred from homology"/>
<protein>
    <submittedName>
        <fullName evidence="3">SDR family oxidoreductase</fullName>
    </submittedName>
</protein>
<name>A0A7D4TLN1_9SPHI</name>
<dbReference type="PANTHER" id="PTHR43477">
    <property type="entry name" value="DIHYDROANTICAPSIN 7-DEHYDROGENASE"/>
    <property type="match status" value="1"/>
</dbReference>
<dbReference type="PROSITE" id="PS00061">
    <property type="entry name" value="ADH_SHORT"/>
    <property type="match status" value="1"/>
</dbReference>
<dbReference type="Gene3D" id="3.40.50.720">
    <property type="entry name" value="NAD(P)-binding Rossmann-like Domain"/>
    <property type="match status" value="1"/>
</dbReference>
<dbReference type="CDD" id="cd05233">
    <property type="entry name" value="SDR_c"/>
    <property type="match status" value="1"/>
</dbReference>
<dbReference type="InterPro" id="IPR020904">
    <property type="entry name" value="Sc_DH/Rdtase_CS"/>
</dbReference>
<dbReference type="SUPFAM" id="SSF51735">
    <property type="entry name" value="NAD(P)-binding Rossmann-fold domains"/>
    <property type="match status" value="1"/>
</dbReference>
<gene>
    <name evidence="3" type="ORF">HQ865_06360</name>
</gene>
<keyword evidence="4" id="KW-1185">Reference proteome</keyword>
<dbReference type="KEGG" id="mmab:HQ865_06360"/>
<evidence type="ECO:0000256" key="2">
    <source>
        <dbReference type="ARBA" id="ARBA00023002"/>
    </source>
</evidence>
<comment type="similarity">
    <text evidence="1">Belongs to the short-chain dehydrogenases/reductases (SDR) family.</text>
</comment>
<accession>A0A7D4TLN1</accession>
<dbReference type="InterPro" id="IPR036291">
    <property type="entry name" value="NAD(P)-bd_dom_sf"/>
</dbReference>
<dbReference type="InterPro" id="IPR002347">
    <property type="entry name" value="SDR_fam"/>
</dbReference>
<dbReference type="PANTHER" id="PTHR43477:SF1">
    <property type="entry name" value="DIHYDROANTICAPSIN 7-DEHYDROGENASE"/>
    <property type="match status" value="1"/>
</dbReference>
<dbReference type="InterPro" id="IPR051122">
    <property type="entry name" value="SDR_DHRS6-like"/>
</dbReference>
<dbReference type="Pfam" id="PF13561">
    <property type="entry name" value="adh_short_C2"/>
    <property type="match status" value="1"/>
</dbReference>
<sequence length="250" mass="26846">MTYNPFSLANKKILITGASSGIGRSVAIECSKLGADVFISGRNAERLNETYALLAKGNNGQITADLNSPEDLAFLVNKITAIDGIVHCAGIFGHKPFTFLQKTDFAEMFDINFFAPAQMTIELLKQKKISKNGSIVFITSISGILTSYYGGALYSSTKGALNGLIKGMALDLSAKKIRVNSVMPAMVTTDIMSNGAVTDEQINADIKKYPLSRYGKPEEVAYAVVYLLSDASSWVTGSNILLDGGRTIAY</sequence>
<dbReference type="RefSeq" id="WP_173414087.1">
    <property type="nucleotide sequence ID" value="NZ_CP054139.1"/>
</dbReference>
<dbReference type="GO" id="GO:0016491">
    <property type="term" value="F:oxidoreductase activity"/>
    <property type="evidence" value="ECO:0007669"/>
    <property type="project" value="UniProtKB-KW"/>
</dbReference>